<keyword evidence="4 10" id="KW-0808">Transferase</keyword>
<evidence type="ECO:0000256" key="4">
    <source>
        <dbReference type="ARBA" id="ARBA00022679"/>
    </source>
</evidence>
<dbReference type="STRING" id="337701.SAMN05444398_10387"/>
<keyword evidence="14" id="KW-1185">Reference proteome</keyword>
<dbReference type="GO" id="GO:0019288">
    <property type="term" value="P:isopentenyl diphosphate biosynthetic process, methylerythritol 4-phosphate pathway"/>
    <property type="evidence" value="ECO:0007669"/>
    <property type="project" value="UniProtKB-UniRule"/>
</dbReference>
<evidence type="ECO:0000256" key="6">
    <source>
        <dbReference type="ARBA" id="ARBA00022777"/>
    </source>
</evidence>
<dbReference type="HAMAP" id="MF_00061">
    <property type="entry name" value="IspE"/>
    <property type="match status" value="1"/>
</dbReference>
<dbReference type="InterPro" id="IPR014721">
    <property type="entry name" value="Ribsml_uS5_D2-typ_fold_subgr"/>
</dbReference>
<dbReference type="SUPFAM" id="SSF55060">
    <property type="entry name" value="GHMP Kinase, C-terminal domain"/>
    <property type="match status" value="1"/>
</dbReference>
<feature type="active site" evidence="10">
    <location>
        <position position="11"/>
    </location>
</feature>
<dbReference type="GO" id="GO:0016114">
    <property type="term" value="P:terpenoid biosynthetic process"/>
    <property type="evidence" value="ECO:0007669"/>
    <property type="project" value="UniProtKB-UniRule"/>
</dbReference>
<dbReference type="GO" id="GO:0005524">
    <property type="term" value="F:ATP binding"/>
    <property type="evidence" value="ECO:0007669"/>
    <property type="project" value="UniProtKB-UniRule"/>
</dbReference>
<keyword evidence="6 10" id="KW-0418">Kinase</keyword>
<gene>
    <name evidence="10" type="primary">ispE</name>
    <name evidence="13" type="ORF">SAMN05444398_10387</name>
</gene>
<dbReference type="Gene3D" id="3.30.70.890">
    <property type="entry name" value="GHMP kinase, C-terminal domain"/>
    <property type="match status" value="1"/>
</dbReference>
<evidence type="ECO:0000313" key="14">
    <source>
        <dbReference type="Proteomes" id="UP000183974"/>
    </source>
</evidence>
<dbReference type="PIRSF" id="PIRSF010376">
    <property type="entry name" value="IspE"/>
    <property type="match status" value="1"/>
</dbReference>
<feature type="binding site" evidence="10">
    <location>
        <begin position="90"/>
        <end position="100"/>
    </location>
    <ligand>
        <name>ATP</name>
        <dbReference type="ChEBI" id="CHEBI:30616"/>
    </ligand>
</feature>
<dbReference type="InterPro" id="IPR013750">
    <property type="entry name" value="GHMP_kinase_C_dom"/>
</dbReference>
<evidence type="ECO:0000259" key="11">
    <source>
        <dbReference type="Pfam" id="PF00288"/>
    </source>
</evidence>
<dbReference type="Pfam" id="PF08544">
    <property type="entry name" value="GHMP_kinases_C"/>
    <property type="match status" value="1"/>
</dbReference>
<protein>
    <recommendedName>
        <fullName evidence="3 10">4-diphosphocytidyl-2-C-methyl-D-erythritol kinase</fullName>
        <shortName evidence="10">CMK</shortName>
        <ecNumber evidence="2 10">2.7.1.148</ecNumber>
    </recommendedName>
    <alternativeName>
        <fullName evidence="9 10">4-(cytidine-5'-diphospho)-2-C-methyl-D-erythritol kinase</fullName>
    </alternativeName>
</protein>
<dbReference type="NCBIfam" id="NF011202">
    <property type="entry name" value="PRK14608.1"/>
    <property type="match status" value="1"/>
</dbReference>
<evidence type="ECO:0000256" key="5">
    <source>
        <dbReference type="ARBA" id="ARBA00022741"/>
    </source>
</evidence>
<dbReference type="EMBL" id="FRBR01000003">
    <property type="protein sequence ID" value="SHL49843.1"/>
    <property type="molecule type" value="Genomic_DNA"/>
</dbReference>
<evidence type="ECO:0000259" key="12">
    <source>
        <dbReference type="Pfam" id="PF08544"/>
    </source>
</evidence>
<evidence type="ECO:0000313" key="13">
    <source>
        <dbReference type="EMBL" id="SHL49843.1"/>
    </source>
</evidence>
<name>A0A1M7B4E0_9RHOB</name>
<dbReference type="Pfam" id="PF00288">
    <property type="entry name" value="GHMP_kinases_N"/>
    <property type="match status" value="1"/>
</dbReference>
<dbReference type="AlphaFoldDB" id="A0A1M7B4E0"/>
<dbReference type="InterPro" id="IPR006204">
    <property type="entry name" value="GHMP_kinase_N_dom"/>
</dbReference>
<evidence type="ECO:0000256" key="1">
    <source>
        <dbReference type="ARBA" id="ARBA00009684"/>
    </source>
</evidence>
<sequence>MTTIEVFAPAKVNLTLHVTGQRADGYHALDSLVVFAGIGDIVGVSRAEEPSLTVGGPMAAGVPTDRGNLVMKAARLMDVAADIHLEKHLPAAAGLGGGSSDAAATVSALARLTGQPLPDAGDLLCLGADVPVCLQQSTARMRGVGEDVTPLPGLPELHAVLVNPGLPVMTQQVFAGLADRTNPPMPDPLPEFTSTAALIEWLAGMRNDLEAPAIAAQPVINQVFDTLKVTPGCLLTRMSGSGGTCFGLYGDAETASSAAGRLQEAYPSWWVVATVLNAAN</sequence>
<keyword evidence="5 10" id="KW-0547">Nucleotide-binding</keyword>
<dbReference type="PANTHER" id="PTHR43527">
    <property type="entry name" value="4-DIPHOSPHOCYTIDYL-2-C-METHYL-D-ERYTHRITOL KINASE, CHLOROPLASTIC"/>
    <property type="match status" value="1"/>
</dbReference>
<dbReference type="EC" id="2.7.1.148" evidence="2 10"/>
<comment type="pathway">
    <text evidence="10">Isoprenoid biosynthesis; isopentenyl diphosphate biosynthesis via DXP pathway; isopentenyl diphosphate from 1-deoxy-D-xylulose 5-phosphate: step 3/6.</text>
</comment>
<keyword evidence="7 10" id="KW-0067">ATP-binding</keyword>
<dbReference type="GO" id="GO:0050515">
    <property type="term" value="F:4-(cytidine 5'-diphospho)-2-C-methyl-D-erythritol kinase activity"/>
    <property type="evidence" value="ECO:0007669"/>
    <property type="project" value="UniProtKB-UniRule"/>
</dbReference>
<feature type="active site" evidence="10">
    <location>
        <position position="129"/>
    </location>
</feature>
<dbReference type="InterPro" id="IPR020568">
    <property type="entry name" value="Ribosomal_Su5_D2-typ_SF"/>
</dbReference>
<evidence type="ECO:0000256" key="8">
    <source>
        <dbReference type="ARBA" id="ARBA00023229"/>
    </source>
</evidence>
<reference evidence="13 14" key="1">
    <citation type="submission" date="2016-11" db="EMBL/GenBank/DDBJ databases">
        <authorList>
            <person name="Jaros S."/>
            <person name="Januszkiewicz K."/>
            <person name="Wedrychowicz H."/>
        </authorList>
    </citation>
    <scope>NUCLEOTIDE SEQUENCE [LARGE SCALE GENOMIC DNA]</scope>
    <source>
        <strain evidence="13 14">DSM 29589</strain>
    </source>
</reference>
<keyword evidence="8 10" id="KW-0414">Isoprene biosynthesis</keyword>
<evidence type="ECO:0000256" key="3">
    <source>
        <dbReference type="ARBA" id="ARBA00017473"/>
    </source>
</evidence>
<dbReference type="RefSeq" id="WP_073034146.1">
    <property type="nucleotide sequence ID" value="NZ_BMLR01000003.1"/>
</dbReference>
<feature type="domain" description="GHMP kinase C-terminal" evidence="12">
    <location>
        <begin position="203"/>
        <end position="267"/>
    </location>
</feature>
<accession>A0A1M7B4E0</accession>
<organism evidence="13 14">
    <name type="scientific">Roseovarius pacificus</name>
    <dbReference type="NCBI Taxonomy" id="337701"/>
    <lineage>
        <taxon>Bacteria</taxon>
        <taxon>Pseudomonadati</taxon>
        <taxon>Pseudomonadota</taxon>
        <taxon>Alphaproteobacteria</taxon>
        <taxon>Rhodobacterales</taxon>
        <taxon>Roseobacteraceae</taxon>
        <taxon>Roseovarius</taxon>
    </lineage>
</organism>
<evidence type="ECO:0000256" key="9">
    <source>
        <dbReference type="ARBA" id="ARBA00032554"/>
    </source>
</evidence>
<dbReference type="InterPro" id="IPR004424">
    <property type="entry name" value="IspE"/>
</dbReference>
<proteinExistence type="inferred from homology"/>
<dbReference type="UniPathway" id="UPA00056">
    <property type="reaction ID" value="UER00094"/>
</dbReference>
<evidence type="ECO:0000256" key="10">
    <source>
        <dbReference type="HAMAP-Rule" id="MF_00061"/>
    </source>
</evidence>
<dbReference type="Gene3D" id="3.30.230.10">
    <property type="match status" value="1"/>
</dbReference>
<dbReference type="InterPro" id="IPR036554">
    <property type="entry name" value="GHMP_kinase_C_sf"/>
</dbReference>
<dbReference type="PANTHER" id="PTHR43527:SF2">
    <property type="entry name" value="4-DIPHOSPHOCYTIDYL-2-C-METHYL-D-ERYTHRITOL KINASE, CHLOROPLASTIC"/>
    <property type="match status" value="1"/>
</dbReference>
<dbReference type="OrthoDB" id="9809438at2"/>
<comment type="similarity">
    <text evidence="1 10">Belongs to the GHMP kinase family. IspE subfamily.</text>
</comment>
<dbReference type="NCBIfam" id="TIGR00154">
    <property type="entry name" value="ispE"/>
    <property type="match status" value="1"/>
</dbReference>
<dbReference type="SUPFAM" id="SSF54211">
    <property type="entry name" value="Ribosomal protein S5 domain 2-like"/>
    <property type="match status" value="1"/>
</dbReference>
<feature type="domain" description="GHMP kinase N-terminal" evidence="11">
    <location>
        <begin position="68"/>
        <end position="130"/>
    </location>
</feature>
<comment type="catalytic activity">
    <reaction evidence="10">
        <text>4-CDP-2-C-methyl-D-erythritol + ATP = 4-CDP-2-C-methyl-D-erythritol 2-phosphate + ADP + H(+)</text>
        <dbReference type="Rhea" id="RHEA:18437"/>
        <dbReference type="ChEBI" id="CHEBI:15378"/>
        <dbReference type="ChEBI" id="CHEBI:30616"/>
        <dbReference type="ChEBI" id="CHEBI:57823"/>
        <dbReference type="ChEBI" id="CHEBI:57919"/>
        <dbReference type="ChEBI" id="CHEBI:456216"/>
        <dbReference type="EC" id="2.7.1.148"/>
    </reaction>
</comment>
<comment type="function">
    <text evidence="10">Catalyzes the phosphorylation of the position 2 hydroxy group of 4-diphosphocytidyl-2C-methyl-D-erythritol.</text>
</comment>
<dbReference type="Proteomes" id="UP000183974">
    <property type="component" value="Unassembled WGS sequence"/>
</dbReference>
<evidence type="ECO:0000256" key="7">
    <source>
        <dbReference type="ARBA" id="ARBA00022840"/>
    </source>
</evidence>
<evidence type="ECO:0000256" key="2">
    <source>
        <dbReference type="ARBA" id="ARBA00012052"/>
    </source>
</evidence>